<dbReference type="Pfam" id="PF08808">
    <property type="entry name" value="RES"/>
    <property type="match status" value="1"/>
</dbReference>
<dbReference type="InterPro" id="IPR014914">
    <property type="entry name" value="RES_dom"/>
</dbReference>
<geneLocation type="plasmid" evidence="2 3">
    <name>pRgalR602c</name>
</geneLocation>
<dbReference type="AlphaFoldDB" id="A0A0B4XDC8"/>
<keyword evidence="2" id="KW-0614">Plasmid</keyword>
<protein>
    <submittedName>
        <fullName evidence="2">RES domain-containing protein</fullName>
    </submittedName>
</protein>
<keyword evidence="3" id="KW-1185">Reference proteome</keyword>
<dbReference type="EMBL" id="CP006880">
    <property type="protein sequence ID" value="AJD44517.1"/>
    <property type="molecule type" value="Genomic_DNA"/>
</dbReference>
<evidence type="ECO:0000313" key="2">
    <source>
        <dbReference type="EMBL" id="AJD44517.1"/>
    </source>
</evidence>
<name>A0A0B4XDC8_9HYPH</name>
<proteinExistence type="predicted"/>
<dbReference type="KEGG" id="rga:RGR602_PC00477"/>
<accession>A0A0B4XDC8</accession>
<sequence length="98" mass="10822">MTLPDGTDLHRFYTAAYDPIYFDRSDLGRFNAPDGSYGVLYVAQEIPGAFAETFLRSPVRSLINPAFLVAVPVPLVRLSSGLKYHDAHCFNLARTGSI</sequence>
<gene>
    <name evidence="2" type="ORF">RGR602_PC00477</name>
</gene>
<feature type="domain" description="RES" evidence="1">
    <location>
        <begin position="21"/>
        <end position="74"/>
    </location>
</feature>
<reference evidence="2 3" key="1">
    <citation type="submission" date="2013-11" db="EMBL/GenBank/DDBJ databases">
        <title>Complete genome sequence of Rhizobium gallicum bv. gallicum R602.</title>
        <authorList>
            <person name="Bustos P."/>
            <person name="Santamaria R.I."/>
            <person name="Lozano L."/>
            <person name="Acosta J.L."/>
            <person name="Ormeno-Orrillo E."/>
            <person name="Rogel M.A."/>
            <person name="Romero D."/>
            <person name="Cevallos M.A."/>
            <person name="Martinez-Romero E."/>
            <person name="Gonzalez V."/>
        </authorList>
    </citation>
    <scope>NUCLEOTIDE SEQUENCE [LARGE SCALE GENOMIC DNA]</scope>
    <source>
        <strain evidence="2 3">R602</strain>
        <plasmid evidence="2 3">pRgalR602c</plasmid>
    </source>
</reference>
<evidence type="ECO:0000259" key="1">
    <source>
        <dbReference type="Pfam" id="PF08808"/>
    </source>
</evidence>
<dbReference type="Proteomes" id="UP000031368">
    <property type="component" value="Plasmid pRgalR602c"/>
</dbReference>
<evidence type="ECO:0000313" key="3">
    <source>
        <dbReference type="Proteomes" id="UP000031368"/>
    </source>
</evidence>
<dbReference type="HOGENOM" id="CLU_2331716_0_0_5"/>
<organism evidence="2 3">
    <name type="scientific">Rhizobium gallicum bv. gallicum R602sp</name>
    <dbReference type="NCBI Taxonomy" id="1041138"/>
    <lineage>
        <taxon>Bacteria</taxon>
        <taxon>Pseudomonadati</taxon>
        <taxon>Pseudomonadota</taxon>
        <taxon>Alphaproteobacteria</taxon>
        <taxon>Hyphomicrobiales</taxon>
        <taxon>Rhizobiaceae</taxon>
        <taxon>Rhizobium/Agrobacterium group</taxon>
        <taxon>Rhizobium</taxon>
    </lineage>
</organism>